<dbReference type="GO" id="GO:0045893">
    <property type="term" value="P:positive regulation of DNA-templated transcription"/>
    <property type="evidence" value="ECO:0007669"/>
    <property type="project" value="InterPro"/>
</dbReference>
<dbReference type="Pfam" id="PF09339">
    <property type="entry name" value="HTH_IclR"/>
    <property type="match status" value="1"/>
</dbReference>
<dbReference type="InterPro" id="IPR029016">
    <property type="entry name" value="GAF-like_dom_sf"/>
</dbReference>
<keyword evidence="7" id="KW-1185">Reference proteome</keyword>
<evidence type="ECO:0000256" key="3">
    <source>
        <dbReference type="ARBA" id="ARBA00023163"/>
    </source>
</evidence>
<evidence type="ECO:0000313" key="6">
    <source>
        <dbReference type="EMBL" id="RFA09213.1"/>
    </source>
</evidence>
<dbReference type="InterPro" id="IPR005471">
    <property type="entry name" value="Tscrpt_reg_IclR_N"/>
</dbReference>
<dbReference type="PROSITE" id="PS51078">
    <property type="entry name" value="ICLR_ED"/>
    <property type="match status" value="1"/>
</dbReference>
<dbReference type="RefSeq" id="WP_116414607.1">
    <property type="nucleotide sequence ID" value="NZ_NBWZ01000001.1"/>
</dbReference>
<dbReference type="Proteomes" id="UP000256486">
    <property type="component" value="Unassembled WGS sequence"/>
</dbReference>
<accession>A0A3E0VI93</accession>
<dbReference type="PANTHER" id="PTHR30136:SF34">
    <property type="entry name" value="TRANSCRIPTIONAL REGULATOR"/>
    <property type="match status" value="1"/>
</dbReference>
<feature type="domain" description="HTH iclR-type" evidence="4">
    <location>
        <begin position="23"/>
        <end position="83"/>
    </location>
</feature>
<proteinExistence type="predicted"/>
<dbReference type="GO" id="GO:0003677">
    <property type="term" value="F:DNA binding"/>
    <property type="evidence" value="ECO:0007669"/>
    <property type="project" value="UniProtKB-KW"/>
</dbReference>
<dbReference type="PANTHER" id="PTHR30136">
    <property type="entry name" value="HELIX-TURN-HELIX TRANSCRIPTIONAL REGULATOR, ICLR FAMILY"/>
    <property type="match status" value="1"/>
</dbReference>
<keyword evidence="2" id="KW-0238">DNA-binding</keyword>
<dbReference type="SUPFAM" id="SSF46785">
    <property type="entry name" value="Winged helix' DNA-binding domain"/>
    <property type="match status" value="1"/>
</dbReference>
<dbReference type="InterPro" id="IPR012794">
    <property type="entry name" value="PcaR_PcaU"/>
</dbReference>
<dbReference type="AlphaFoldDB" id="A0A3E0VI93"/>
<dbReference type="NCBIfam" id="TIGR02431">
    <property type="entry name" value="pcaR_pcaU"/>
    <property type="match status" value="1"/>
</dbReference>
<dbReference type="SMART" id="SM00346">
    <property type="entry name" value="HTH_ICLR"/>
    <property type="match status" value="1"/>
</dbReference>
<dbReference type="InterPro" id="IPR036388">
    <property type="entry name" value="WH-like_DNA-bd_sf"/>
</dbReference>
<sequence length="271" mass="29022">MTPEQRPVPSEHPGHPEPSDQYVQSLVRGLSVIRVFDAEHPQLTLSEIAALTALTRATARRFLLTLVEVGYVQTDGRLFSLTPRVLDLGFSYLSALGLPDIAQPQLEDLSRTTGESSSASVLDGTEIVYVARAAVRRIMSVSISVGTRFPAHTTSMGRVLLAALAPDDLAARLDRAVFDARTPRTLHTRADIEAELGRVRTQGFALVDQELELGLRSIAVPVIARGDTVAAVNVSVSAGTFTVPDMIDGLLPPLQRAAALIAANVAASRTR</sequence>
<dbReference type="PROSITE" id="PS51077">
    <property type="entry name" value="HTH_ICLR"/>
    <property type="match status" value="1"/>
</dbReference>
<keyword evidence="1" id="KW-0805">Transcription regulation</keyword>
<evidence type="ECO:0000313" key="7">
    <source>
        <dbReference type="Proteomes" id="UP000256486"/>
    </source>
</evidence>
<dbReference type="Pfam" id="PF01614">
    <property type="entry name" value="IclR_C"/>
    <property type="match status" value="1"/>
</dbReference>
<comment type="caution">
    <text evidence="6">The sequence shown here is derived from an EMBL/GenBank/DDBJ whole genome shotgun (WGS) entry which is preliminary data.</text>
</comment>
<dbReference type="GO" id="GO:0046278">
    <property type="term" value="P:3,4-dihydroxybenzoate metabolic process"/>
    <property type="evidence" value="ECO:0007669"/>
    <property type="project" value="InterPro"/>
</dbReference>
<dbReference type="GO" id="GO:0003700">
    <property type="term" value="F:DNA-binding transcription factor activity"/>
    <property type="evidence" value="ECO:0007669"/>
    <property type="project" value="TreeGrafter"/>
</dbReference>
<evidence type="ECO:0000259" key="5">
    <source>
        <dbReference type="PROSITE" id="PS51078"/>
    </source>
</evidence>
<dbReference type="GO" id="GO:0045892">
    <property type="term" value="P:negative regulation of DNA-templated transcription"/>
    <property type="evidence" value="ECO:0007669"/>
    <property type="project" value="TreeGrafter"/>
</dbReference>
<evidence type="ECO:0000256" key="1">
    <source>
        <dbReference type="ARBA" id="ARBA00023015"/>
    </source>
</evidence>
<feature type="domain" description="IclR-ED" evidence="5">
    <location>
        <begin position="84"/>
        <end position="267"/>
    </location>
</feature>
<dbReference type="InterPro" id="IPR050707">
    <property type="entry name" value="HTH_MetabolicPath_Reg"/>
</dbReference>
<dbReference type="InterPro" id="IPR036390">
    <property type="entry name" value="WH_DNA-bd_sf"/>
</dbReference>
<dbReference type="OrthoDB" id="9807558at2"/>
<name>A0A3E0VI93_9MICO</name>
<reference evidence="6 7" key="1">
    <citation type="submission" date="2017-04" db="EMBL/GenBank/DDBJ databases">
        <title>Comparative genome analysis of Subtercola boreus.</title>
        <authorList>
            <person name="Cho Y.-J."/>
            <person name="Cho A."/>
            <person name="Kim O.-S."/>
            <person name="Lee J.-I."/>
        </authorList>
    </citation>
    <scope>NUCLEOTIDE SEQUENCE [LARGE SCALE GENOMIC DNA]</scope>
    <source>
        <strain evidence="6 7">K300</strain>
    </source>
</reference>
<gene>
    <name evidence="6" type="ORF">B7R54_08225</name>
</gene>
<keyword evidence="3" id="KW-0804">Transcription</keyword>
<dbReference type="SUPFAM" id="SSF55781">
    <property type="entry name" value="GAF domain-like"/>
    <property type="match status" value="1"/>
</dbReference>
<protein>
    <submittedName>
        <fullName evidence="6">IclR family transcriptional regulator</fullName>
    </submittedName>
</protein>
<dbReference type="EMBL" id="NBWZ01000001">
    <property type="protein sequence ID" value="RFA09213.1"/>
    <property type="molecule type" value="Genomic_DNA"/>
</dbReference>
<dbReference type="Gene3D" id="1.10.10.10">
    <property type="entry name" value="Winged helix-like DNA-binding domain superfamily/Winged helix DNA-binding domain"/>
    <property type="match status" value="1"/>
</dbReference>
<evidence type="ECO:0000256" key="2">
    <source>
        <dbReference type="ARBA" id="ARBA00023125"/>
    </source>
</evidence>
<organism evidence="6 7">
    <name type="scientific">Subtercola boreus</name>
    <dbReference type="NCBI Taxonomy" id="120213"/>
    <lineage>
        <taxon>Bacteria</taxon>
        <taxon>Bacillati</taxon>
        <taxon>Actinomycetota</taxon>
        <taxon>Actinomycetes</taxon>
        <taxon>Micrococcales</taxon>
        <taxon>Microbacteriaceae</taxon>
        <taxon>Subtercola</taxon>
    </lineage>
</organism>
<dbReference type="Gene3D" id="3.30.450.40">
    <property type="match status" value="1"/>
</dbReference>
<dbReference type="InterPro" id="IPR014757">
    <property type="entry name" value="Tscrpt_reg_IclR_C"/>
</dbReference>
<evidence type="ECO:0000259" key="4">
    <source>
        <dbReference type="PROSITE" id="PS51077"/>
    </source>
</evidence>